<dbReference type="CDD" id="cd02208">
    <property type="entry name" value="cupin_RmlC-like"/>
    <property type="match status" value="1"/>
</dbReference>
<dbReference type="InterPro" id="IPR013096">
    <property type="entry name" value="Cupin_2"/>
</dbReference>
<dbReference type="InterPro" id="IPR015797">
    <property type="entry name" value="NUDIX_hydrolase-like_dom_sf"/>
</dbReference>
<dbReference type="Proteomes" id="UP000308230">
    <property type="component" value="Unassembled WGS sequence"/>
</dbReference>
<reference evidence="5 6" key="1">
    <citation type="submission" date="2019-04" db="EMBL/GenBank/DDBJ databases">
        <title>Bacillus caeni sp. nov., a bacterium isolated from mangrove sediment.</title>
        <authorList>
            <person name="Huang H."/>
            <person name="Mo K."/>
            <person name="Hu Y."/>
        </authorList>
    </citation>
    <scope>NUCLEOTIDE SEQUENCE [LARGE SCALE GENOMIC DNA]</scope>
    <source>
        <strain evidence="5 6">HB172195</strain>
    </source>
</reference>
<comment type="caution">
    <text evidence="5">The sequence shown here is derived from an EMBL/GenBank/DDBJ whole genome shotgun (WGS) entry which is preliminary data.</text>
</comment>
<evidence type="ECO:0000256" key="2">
    <source>
        <dbReference type="ARBA" id="ARBA00022801"/>
    </source>
</evidence>
<sequence>MIGNKEIESALASTNRQYLVGQLDRPQKLKHIEGSNLEIGISSYNDFTHEAPHYHTQANEYIYVISGMTEYLEVETGTEYRFKKGDFYKIPPGFHYAQKSKPGTTILFVKSPSGNDKQEIEVSKIVNDWLNTKIKTTRLDFTNKNDAPAVNSIRPAAAVGIVNENEEILLLERRDSGKWTMPGGTLEIGEDLKTCAIREVQEELGYTVEVTDFIGTYTNPEHIIAYSDGEVRQEFAILYKGTIKSGNPRIDDESTAYKWIKLEKATELPMAESQKQRILDVIDFQKEGVRALR</sequence>
<protein>
    <submittedName>
        <fullName evidence="5">NUDIX domain-containing protein</fullName>
    </submittedName>
</protein>
<keyword evidence="2 3" id="KW-0378">Hydrolase</keyword>
<dbReference type="PROSITE" id="PS00893">
    <property type="entry name" value="NUDIX_BOX"/>
    <property type="match status" value="1"/>
</dbReference>
<dbReference type="InterPro" id="IPR014710">
    <property type="entry name" value="RmlC-like_jellyroll"/>
</dbReference>
<dbReference type="OrthoDB" id="9787476at2"/>
<dbReference type="InterPro" id="IPR000086">
    <property type="entry name" value="NUDIX_hydrolase_dom"/>
</dbReference>
<dbReference type="Gene3D" id="3.90.79.10">
    <property type="entry name" value="Nucleoside Triphosphate Pyrophosphohydrolase"/>
    <property type="match status" value="1"/>
</dbReference>
<proteinExistence type="inferred from homology"/>
<comment type="similarity">
    <text evidence="3">Belongs to the Nudix hydrolase family.</text>
</comment>
<dbReference type="EMBL" id="SWLG01000002">
    <property type="protein sequence ID" value="TLS38734.1"/>
    <property type="molecule type" value="Genomic_DNA"/>
</dbReference>
<dbReference type="PANTHER" id="PTHR43046:SF16">
    <property type="entry name" value="ADP-RIBOSE PYROPHOSPHATASE YJHB-RELATED"/>
    <property type="match status" value="1"/>
</dbReference>
<dbReference type="GO" id="GO:0016787">
    <property type="term" value="F:hydrolase activity"/>
    <property type="evidence" value="ECO:0007669"/>
    <property type="project" value="UniProtKB-KW"/>
</dbReference>
<dbReference type="SUPFAM" id="SSF55811">
    <property type="entry name" value="Nudix"/>
    <property type="match status" value="1"/>
</dbReference>
<dbReference type="Gene3D" id="2.60.120.10">
    <property type="entry name" value="Jelly Rolls"/>
    <property type="match status" value="1"/>
</dbReference>
<comment type="cofactor">
    <cofactor evidence="1">
        <name>Mg(2+)</name>
        <dbReference type="ChEBI" id="CHEBI:18420"/>
    </cofactor>
</comment>
<keyword evidence="6" id="KW-1185">Reference proteome</keyword>
<dbReference type="InterPro" id="IPR020084">
    <property type="entry name" value="NUDIX_hydrolase_CS"/>
</dbReference>
<dbReference type="Pfam" id="PF07883">
    <property type="entry name" value="Cupin_2"/>
    <property type="match status" value="1"/>
</dbReference>
<name>A0A5R9FDU5_9BACL</name>
<organism evidence="5 6">
    <name type="scientific">Exobacillus caeni</name>
    <dbReference type="NCBI Taxonomy" id="2574798"/>
    <lineage>
        <taxon>Bacteria</taxon>
        <taxon>Bacillati</taxon>
        <taxon>Bacillota</taxon>
        <taxon>Bacilli</taxon>
        <taxon>Bacillales</taxon>
        <taxon>Guptibacillaceae</taxon>
        <taxon>Exobacillus</taxon>
    </lineage>
</organism>
<evidence type="ECO:0000256" key="1">
    <source>
        <dbReference type="ARBA" id="ARBA00001946"/>
    </source>
</evidence>
<dbReference type="PANTHER" id="PTHR43046">
    <property type="entry name" value="GDP-MANNOSE MANNOSYL HYDROLASE"/>
    <property type="match status" value="1"/>
</dbReference>
<feature type="domain" description="Nudix hydrolase" evidence="4">
    <location>
        <begin position="152"/>
        <end position="283"/>
    </location>
</feature>
<evidence type="ECO:0000313" key="6">
    <source>
        <dbReference type="Proteomes" id="UP000308230"/>
    </source>
</evidence>
<dbReference type="InterPro" id="IPR011051">
    <property type="entry name" value="RmlC_Cupin_sf"/>
</dbReference>
<evidence type="ECO:0000259" key="4">
    <source>
        <dbReference type="PROSITE" id="PS51462"/>
    </source>
</evidence>
<accession>A0A5R9FDU5</accession>
<evidence type="ECO:0000313" key="5">
    <source>
        <dbReference type="EMBL" id="TLS38734.1"/>
    </source>
</evidence>
<dbReference type="AlphaFoldDB" id="A0A5R9FDU5"/>
<dbReference type="SUPFAM" id="SSF51182">
    <property type="entry name" value="RmlC-like cupins"/>
    <property type="match status" value="1"/>
</dbReference>
<dbReference type="PRINTS" id="PR00502">
    <property type="entry name" value="NUDIXFAMILY"/>
</dbReference>
<dbReference type="InterPro" id="IPR020476">
    <property type="entry name" value="Nudix_hydrolase"/>
</dbReference>
<dbReference type="Pfam" id="PF00293">
    <property type="entry name" value="NUDIX"/>
    <property type="match status" value="1"/>
</dbReference>
<evidence type="ECO:0000256" key="3">
    <source>
        <dbReference type="RuleBase" id="RU003476"/>
    </source>
</evidence>
<gene>
    <name evidence="5" type="ORF">FCL54_04225</name>
</gene>
<dbReference type="PROSITE" id="PS51462">
    <property type="entry name" value="NUDIX"/>
    <property type="match status" value="1"/>
</dbReference>